<organism evidence="2 3">
    <name type="scientific">Neptunomonas japonica JAMM 1380</name>
    <dbReference type="NCBI Taxonomy" id="1441457"/>
    <lineage>
        <taxon>Bacteria</taxon>
        <taxon>Pseudomonadati</taxon>
        <taxon>Pseudomonadota</taxon>
        <taxon>Gammaproteobacteria</taxon>
        <taxon>Oceanospirillales</taxon>
        <taxon>Oceanospirillaceae</taxon>
        <taxon>Neptunomonas</taxon>
    </lineage>
</organism>
<keyword evidence="3" id="KW-1185">Reference proteome</keyword>
<name>A0A7R6PJ69_9GAMM</name>
<dbReference type="Pfam" id="PF08447">
    <property type="entry name" value="PAS_3"/>
    <property type="match status" value="1"/>
</dbReference>
<evidence type="ECO:0000313" key="2">
    <source>
        <dbReference type="EMBL" id="BBB29231.1"/>
    </source>
</evidence>
<protein>
    <submittedName>
        <fullName evidence="2">Aerotaxis receptor</fullName>
    </submittedName>
</protein>
<dbReference type="CDD" id="cd00130">
    <property type="entry name" value="PAS"/>
    <property type="match status" value="1"/>
</dbReference>
<reference evidence="2 3" key="1">
    <citation type="journal article" date="2008" name="Int. J. Syst. Evol. Microbiol.">
        <title>Neptunomonas japonica sp. nov., an Osedax japonicus symbiont-like bacterium isolated from sediment adjacent to sperm whale carcasses off Kagoshima, Japan.</title>
        <authorList>
            <person name="Miyazaki M."/>
            <person name="Nogi Y."/>
            <person name="Fujiwara Y."/>
            <person name="Kawato M."/>
            <person name="Kubokawa K."/>
            <person name="Horikoshi K."/>
        </authorList>
    </citation>
    <scope>NUCLEOTIDE SEQUENCE [LARGE SCALE GENOMIC DNA]</scope>
    <source>
        <strain evidence="2 3">JAMM 1380</strain>
    </source>
</reference>
<dbReference type="NCBIfam" id="TIGR00229">
    <property type="entry name" value="sensory_box"/>
    <property type="match status" value="1"/>
</dbReference>
<dbReference type="InterPro" id="IPR000014">
    <property type="entry name" value="PAS"/>
</dbReference>
<dbReference type="EMBL" id="AP014546">
    <property type="protein sequence ID" value="BBB29231.1"/>
    <property type="molecule type" value="Genomic_DNA"/>
</dbReference>
<evidence type="ECO:0000259" key="1">
    <source>
        <dbReference type="PROSITE" id="PS50112"/>
    </source>
</evidence>
<keyword evidence="2" id="KW-0675">Receptor</keyword>
<gene>
    <name evidence="2" type="ORF">NEJAP_1279</name>
</gene>
<feature type="domain" description="PAS" evidence="1">
    <location>
        <begin position="25"/>
        <end position="76"/>
    </location>
</feature>
<accession>A0A7R6PJ69</accession>
<dbReference type="SUPFAM" id="SSF55785">
    <property type="entry name" value="PYP-like sensor domain (PAS domain)"/>
    <property type="match status" value="1"/>
</dbReference>
<sequence>MKPKITPIDHEVSLSDNEFIVSKTDPKGLVTYVNRTFMSTAGYPESALLGKQHNIIRHPDMPRGTFKLLWDTLQKEEEFFGYVKNLCKDGSYYWVFANITPDYDAKGQLRGYYSVRRKPLRHAINTMIPIYQKMLEIEKKSNTKDAAANSLAYLNEKLASLNTTYPHLMLSLNDTEEQA</sequence>
<dbReference type="AlphaFoldDB" id="A0A7R6PJ69"/>
<dbReference type="RefSeq" id="WP_201349847.1">
    <property type="nucleotide sequence ID" value="NZ_AP014546.1"/>
</dbReference>
<evidence type="ECO:0000313" key="3">
    <source>
        <dbReference type="Proteomes" id="UP000595332"/>
    </source>
</evidence>
<proteinExistence type="predicted"/>
<dbReference type="Gene3D" id="3.30.450.20">
    <property type="entry name" value="PAS domain"/>
    <property type="match status" value="1"/>
</dbReference>
<dbReference type="KEGG" id="njp:NEJAP_1279"/>
<dbReference type="PROSITE" id="PS50112">
    <property type="entry name" value="PAS"/>
    <property type="match status" value="1"/>
</dbReference>
<dbReference type="InterPro" id="IPR035965">
    <property type="entry name" value="PAS-like_dom_sf"/>
</dbReference>
<dbReference type="Proteomes" id="UP000595332">
    <property type="component" value="Chromosome"/>
</dbReference>
<dbReference type="InterPro" id="IPR013655">
    <property type="entry name" value="PAS_fold_3"/>
</dbReference>